<dbReference type="InterPro" id="IPR011604">
    <property type="entry name" value="PDDEXK-like_dom_sf"/>
</dbReference>
<feature type="domain" description="PD-(D/E)XK endonuclease-like" evidence="1">
    <location>
        <begin position="672"/>
        <end position="970"/>
    </location>
</feature>
<dbReference type="InterPro" id="IPR011335">
    <property type="entry name" value="Restrct_endonuc-II-like"/>
</dbReference>
<dbReference type="Pfam" id="PF12705">
    <property type="entry name" value="PDDEXK_1"/>
    <property type="match status" value="1"/>
</dbReference>
<evidence type="ECO:0000313" key="2">
    <source>
        <dbReference type="EMBL" id="EEF75005.1"/>
    </source>
</evidence>
<dbReference type="STRING" id="547042.BACCOPRO_00487"/>
<accession>S0F540</accession>
<organism evidence="2 3">
    <name type="scientific">Phocaeicola coprophilus DSM 18228 = JCM 13818</name>
    <dbReference type="NCBI Taxonomy" id="547042"/>
    <lineage>
        <taxon>Bacteria</taxon>
        <taxon>Pseudomonadati</taxon>
        <taxon>Bacteroidota</taxon>
        <taxon>Bacteroidia</taxon>
        <taxon>Bacteroidales</taxon>
        <taxon>Bacteroidaceae</taxon>
        <taxon>Phocaeicola</taxon>
    </lineage>
</organism>
<evidence type="ECO:0000313" key="3">
    <source>
        <dbReference type="Proteomes" id="UP000014073"/>
    </source>
</evidence>
<dbReference type="Gene3D" id="3.90.320.10">
    <property type="match status" value="1"/>
</dbReference>
<dbReference type="InterPro" id="IPR027417">
    <property type="entry name" value="P-loop_NTPase"/>
</dbReference>
<reference evidence="2 3" key="1">
    <citation type="submission" date="2008-12" db="EMBL/GenBank/DDBJ databases">
        <authorList>
            <person name="Fulton L."/>
            <person name="Clifton S."/>
            <person name="Fulton B."/>
            <person name="Xu J."/>
            <person name="Minx P."/>
            <person name="Pepin K.H."/>
            <person name="Johnson M."/>
            <person name="Bhonagiri V."/>
            <person name="Nash W.E."/>
            <person name="Mardis E.R."/>
            <person name="Wilson R.K."/>
        </authorList>
    </citation>
    <scope>NUCLEOTIDE SEQUENCE [LARGE SCALE GENOMIC DNA]</scope>
    <source>
        <strain evidence="2 3">DSM 18228</strain>
    </source>
</reference>
<evidence type="ECO:0000259" key="1">
    <source>
        <dbReference type="Pfam" id="PF12705"/>
    </source>
</evidence>
<comment type="caution">
    <text evidence="2">The sequence shown here is derived from an EMBL/GenBank/DDBJ whole genome shotgun (WGS) entry which is preliminary data.</text>
</comment>
<dbReference type="InterPro" id="IPR038726">
    <property type="entry name" value="PDDEXK_AddAB-type"/>
</dbReference>
<proteinExistence type="predicted"/>
<gene>
    <name evidence="2" type="ORF">BACCOPRO_00487</name>
</gene>
<keyword evidence="3" id="KW-1185">Reference proteome</keyword>
<dbReference type="AlphaFoldDB" id="S0F540"/>
<dbReference type="EMBL" id="ACBW01000033">
    <property type="protein sequence ID" value="EEF75005.1"/>
    <property type="molecule type" value="Genomic_DNA"/>
</dbReference>
<sequence length="971" mass="112144">MNWKKSSNLTEQQDMDTFLKQVAHDLYTKTNGDFAHLAVVFPNKRASLFFNEYLAQEADRPIWSPAYVSISELFRQSSSLQVGDPIKLVCDLYRVFREATGSKETLDDFYFWGEMLISDFDDADKNLADTDALFSNLRDLNALADDYDFLEEGQKEAISQFFHNFSIHQVTELKQRFISLWNVLREVYTRYRQVLREQGIAYEGMLYREVIDRLDVRTLPYQRYVFVGFNVLNKVEQELFHRLNEAGKALFYWDYDNFYLEKTPHEAGEFIRRNLRNFPSELPASAFSNLNRPKEITYIESPTENGQARYLPQWIRTNLTEDEKETAVVLCNESMLQPVLHSLPENVSHLNITMGFPLSQTPAYSFVNALMELHTAGYNPNNGRYRFDEVISVLRHPYTRQLSPEAGKLEKALTQDNRFYPLPSELEKDEALELLFQPREGNLSLCIMLAEALKRMAACYQQQAASADAAFDQLYREALFNAFTLINRFHTLTESGELQVQPATFKRLLTRVMSAASIPFHGEPAIGMQVMGVLETRNLDFRHLIMLSVNEGQLPKSGGEASFIPYNLRKAFGMTTIDHKIAVYAYYFYRLLQRAEKVTLVYNTSTDGINRGEMSRFMLQFLIEWEYPVRRMVLEAAQSPQTTAPITIEKTPDVMRRMQSVFDVRVNPKAFLSPSALNCYLDCPLKFYYKYVAQLSAPDEVSAEVDASHFGSIFHDAAEHIYKDLTAHGKVINKEAIETLLKDEVRLQEYVDNGFKKLFFNIPKEERAEYNGIQLINSAVITRYLKQLLENDLRYAPFTFSGSEHFVSEDIDIRTPRGILKSRIGGIIDRLDTKDGTLRIVDYKTGGDADTPANVESLFLPDKKRSAYVFQTFLYASIVCRKLREKGSDLRVAPSLLYIHRAASQDYSPVIRMGEPRKEKEAVEDFSQYENLFRENLNQLLEVIFNPEIAFNQTDNEDKCSFCDFRGLCKR</sequence>
<dbReference type="Proteomes" id="UP000014073">
    <property type="component" value="Unassembled WGS sequence"/>
</dbReference>
<dbReference type="eggNOG" id="COG0210">
    <property type="taxonomic scope" value="Bacteria"/>
</dbReference>
<name>S0F540_9BACT</name>
<protein>
    <recommendedName>
        <fullName evidence="1">PD-(D/E)XK endonuclease-like domain-containing protein</fullName>
    </recommendedName>
</protein>
<dbReference type="SUPFAM" id="SSF52540">
    <property type="entry name" value="P-loop containing nucleoside triphosphate hydrolases"/>
    <property type="match status" value="1"/>
</dbReference>
<dbReference type="SUPFAM" id="SSF52980">
    <property type="entry name" value="Restriction endonuclease-like"/>
    <property type="match status" value="1"/>
</dbReference>
<dbReference type="eggNOG" id="COG2887">
    <property type="taxonomic scope" value="Bacteria"/>
</dbReference>
<dbReference type="HOGENOM" id="CLU_013279_0_0_10"/>